<protein>
    <submittedName>
        <fullName evidence="2">ATP-dependent Clp protease adapter protein ClpS</fullName>
    </submittedName>
</protein>
<reference evidence="2" key="1">
    <citation type="submission" date="2022-12" db="EMBL/GenBank/DDBJ databases">
        <title>Paraconexibacter alkalitolerans sp. nov. and Baekduia alba sp. nov., isolated from soil and emended description of the genera Paraconexibacter (Chun et al., 2020) and Baekduia (An et al., 2020).</title>
        <authorList>
            <person name="Vieira S."/>
            <person name="Huber K.J."/>
            <person name="Geppert A."/>
            <person name="Wolf J."/>
            <person name="Neumann-Schaal M."/>
            <person name="Muesken M."/>
            <person name="Overmann J."/>
        </authorList>
    </citation>
    <scope>NUCLEOTIDE SEQUENCE</scope>
    <source>
        <strain evidence="2">AEG42_29</strain>
    </source>
</reference>
<gene>
    <name evidence="2" type="primary">clpS</name>
    <name evidence="2" type="ORF">DSM112329_01779</name>
</gene>
<dbReference type="GO" id="GO:0006508">
    <property type="term" value="P:proteolysis"/>
    <property type="evidence" value="ECO:0007669"/>
    <property type="project" value="UniProtKB-KW"/>
</dbReference>
<keyword evidence="2" id="KW-0645">Protease</keyword>
<dbReference type="SUPFAM" id="SSF54736">
    <property type="entry name" value="ClpS-like"/>
    <property type="match status" value="1"/>
</dbReference>
<dbReference type="InterPro" id="IPR014719">
    <property type="entry name" value="Ribosomal_bL12_C/ClpS-like"/>
</dbReference>
<accession>A0AAU7ATJ2</accession>
<evidence type="ECO:0000313" key="2">
    <source>
        <dbReference type="EMBL" id="XAY04941.1"/>
    </source>
</evidence>
<dbReference type="KEGG" id="parq:DSM112329_01779"/>
<feature type="domain" description="Adaptor protein ClpS core" evidence="1">
    <location>
        <begin position="2"/>
        <end position="63"/>
    </location>
</feature>
<dbReference type="AlphaFoldDB" id="A0AAU7ATJ2"/>
<evidence type="ECO:0000259" key="1">
    <source>
        <dbReference type="Pfam" id="PF02617"/>
    </source>
</evidence>
<sequence>MIVRNDDHNTFDHVALTLARLIPGIDINRGYKVAEQIHQSGLAIVWSGHQELAEHYWEQLQDAGLTMAPLEKG</sequence>
<organism evidence="2">
    <name type="scientific">Paraconexibacter sp. AEG42_29</name>
    <dbReference type="NCBI Taxonomy" id="2997339"/>
    <lineage>
        <taxon>Bacteria</taxon>
        <taxon>Bacillati</taxon>
        <taxon>Actinomycetota</taxon>
        <taxon>Thermoleophilia</taxon>
        <taxon>Solirubrobacterales</taxon>
        <taxon>Paraconexibacteraceae</taxon>
        <taxon>Paraconexibacter</taxon>
    </lineage>
</organism>
<name>A0AAU7ATJ2_9ACTN</name>
<dbReference type="GO" id="GO:0008233">
    <property type="term" value="F:peptidase activity"/>
    <property type="evidence" value="ECO:0007669"/>
    <property type="project" value="UniProtKB-KW"/>
</dbReference>
<proteinExistence type="predicted"/>
<dbReference type="GO" id="GO:0030163">
    <property type="term" value="P:protein catabolic process"/>
    <property type="evidence" value="ECO:0007669"/>
    <property type="project" value="InterPro"/>
</dbReference>
<dbReference type="InterPro" id="IPR003769">
    <property type="entry name" value="ClpS_core"/>
</dbReference>
<keyword evidence="2" id="KW-0378">Hydrolase</keyword>
<dbReference type="Pfam" id="PF02617">
    <property type="entry name" value="ClpS"/>
    <property type="match status" value="1"/>
</dbReference>
<dbReference type="Gene3D" id="3.30.1390.10">
    <property type="match status" value="1"/>
</dbReference>
<dbReference type="EMBL" id="CP114014">
    <property type="protein sequence ID" value="XAY04941.1"/>
    <property type="molecule type" value="Genomic_DNA"/>
</dbReference>